<dbReference type="AlphaFoldDB" id="A0A495IK17"/>
<comment type="caution">
    <text evidence="2">The sequence shown here is derived from an EMBL/GenBank/DDBJ whole genome shotgun (WGS) entry which is preliminary data.</text>
</comment>
<protein>
    <recommendedName>
        <fullName evidence="1">SGNH hydrolase-type esterase domain-containing protein</fullName>
    </recommendedName>
</protein>
<organism evidence="2 3">
    <name type="scientific">Frondihabitans australicus</name>
    <dbReference type="NCBI Taxonomy" id="386892"/>
    <lineage>
        <taxon>Bacteria</taxon>
        <taxon>Bacillati</taxon>
        <taxon>Actinomycetota</taxon>
        <taxon>Actinomycetes</taxon>
        <taxon>Micrococcales</taxon>
        <taxon>Microbacteriaceae</taxon>
        <taxon>Frondihabitans</taxon>
    </lineage>
</organism>
<dbReference type="EMBL" id="RBKS01000001">
    <property type="protein sequence ID" value="RKR75466.1"/>
    <property type="molecule type" value="Genomic_DNA"/>
</dbReference>
<evidence type="ECO:0000259" key="1">
    <source>
        <dbReference type="Pfam" id="PF13472"/>
    </source>
</evidence>
<dbReference type="InterPro" id="IPR036514">
    <property type="entry name" value="SGNH_hydro_sf"/>
</dbReference>
<accession>A0A495IK17</accession>
<dbReference type="SUPFAM" id="SSF52266">
    <property type="entry name" value="SGNH hydrolase"/>
    <property type="match status" value="1"/>
</dbReference>
<keyword evidence="3" id="KW-1185">Reference proteome</keyword>
<feature type="domain" description="SGNH hydrolase-type esterase" evidence="1">
    <location>
        <begin position="126"/>
        <end position="224"/>
    </location>
</feature>
<dbReference type="Gene3D" id="3.40.50.1110">
    <property type="entry name" value="SGNH hydrolase"/>
    <property type="match status" value="1"/>
</dbReference>
<dbReference type="Pfam" id="PF13472">
    <property type="entry name" value="Lipase_GDSL_2"/>
    <property type="match status" value="1"/>
</dbReference>
<proteinExistence type="predicted"/>
<dbReference type="InterPro" id="IPR013830">
    <property type="entry name" value="SGNH_hydro"/>
</dbReference>
<dbReference type="Proteomes" id="UP000280008">
    <property type="component" value="Unassembled WGS sequence"/>
</dbReference>
<gene>
    <name evidence="2" type="ORF">C8E83_2614</name>
</gene>
<sequence>MVTMSTPPEARPTPPARRRLTAALLTLGRPLLLISFALYQLEVRRNLYPRDALVSHIDGVDPLRMLFVGDVAASGHGVLSHGLTVVTRAAEHIAVDSGRGAEWSIVAEPDLTMKKLAHRTSYGAQGAEVAFLLLGIPDVLLSTSPERWAAQLETVVRRIQAESGLRAPRVVVSGIPPLSDFRPINPTARRIINQRVDRLNAASADVADHLPGLSYVPFPTWRIGDMFIKEMFSWKTMHDAWGETLAASLRPGT</sequence>
<name>A0A495IK17_9MICO</name>
<evidence type="ECO:0000313" key="3">
    <source>
        <dbReference type="Proteomes" id="UP000280008"/>
    </source>
</evidence>
<evidence type="ECO:0000313" key="2">
    <source>
        <dbReference type="EMBL" id="RKR75466.1"/>
    </source>
</evidence>
<reference evidence="2 3" key="1">
    <citation type="submission" date="2018-10" db="EMBL/GenBank/DDBJ databases">
        <title>Sequencing the genomes of 1000 actinobacteria strains.</title>
        <authorList>
            <person name="Klenk H.-P."/>
        </authorList>
    </citation>
    <scope>NUCLEOTIDE SEQUENCE [LARGE SCALE GENOMIC DNA]</scope>
    <source>
        <strain evidence="2 3">DSM 17894</strain>
    </source>
</reference>